<reference evidence="1 2" key="1">
    <citation type="submission" date="2019-12" db="EMBL/GenBank/DDBJ databases">
        <title>Chitinophaga sp. strain ysch24 (GDMCC 1.1355), whole genome shotgun sequence.</title>
        <authorList>
            <person name="Zhang X."/>
        </authorList>
    </citation>
    <scope>NUCLEOTIDE SEQUENCE [LARGE SCALE GENOMIC DNA]</scope>
    <source>
        <strain evidence="2">ysch24</strain>
    </source>
</reference>
<accession>A0A7K1UE31</accession>
<gene>
    <name evidence="1" type="ORF">GO493_30035</name>
</gene>
<dbReference type="AlphaFoldDB" id="A0A7K1UE31"/>
<sequence>MKTLNRTKRLKLAPQWISAYTGKNLVRGYARYFSVDLICAITELRMLGSPVPEEYELAVKRSIADRSLQRKKKREAKAAAANPSDDISNGEFTFIAGYTSNDVPYGIRSEETDGLDSF</sequence>
<name>A0A7K1UE31_9BACT</name>
<proteinExistence type="predicted"/>
<dbReference type="Proteomes" id="UP000461730">
    <property type="component" value="Unassembled WGS sequence"/>
</dbReference>
<evidence type="ECO:0000313" key="1">
    <source>
        <dbReference type="EMBL" id="MVT12530.1"/>
    </source>
</evidence>
<dbReference type="RefSeq" id="WP_157309946.1">
    <property type="nucleotide sequence ID" value="NZ_WRXN01000029.1"/>
</dbReference>
<comment type="caution">
    <text evidence="1">The sequence shown here is derived from an EMBL/GenBank/DDBJ whole genome shotgun (WGS) entry which is preliminary data.</text>
</comment>
<evidence type="ECO:0000313" key="2">
    <source>
        <dbReference type="Proteomes" id="UP000461730"/>
    </source>
</evidence>
<dbReference type="EMBL" id="WRXN01000029">
    <property type="protein sequence ID" value="MVT12530.1"/>
    <property type="molecule type" value="Genomic_DNA"/>
</dbReference>
<protein>
    <submittedName>
        <fullName evidence="1">Uncharacterized protein</fullName>
    </submittedName>
</protein>
<organism evidence="1 2">
    <name type="scientific">Chitinophaga tropicalis</name>
    <dbReference type="NCBI Taxonomy" id="2683588"/>
    <lineage>
        <taxon>Bacteria</taxon>
        <taxon>Pseudomonadati</taxon>
        <taxon>Bacteroidota</taxon>
        <taxon>Chitinophagia</taxon>
        <taxon>Chitinophagales</taxon>
        <taxon>Chitinophagaceae</taxon>
        <taxon>Chitinophaga</taxon>
    </lineage>
</organism>
<keyword evidence="2" id="KW-1185">Reference proteome</keyword>